<feature type="compositionally biased region" description="Polar residues" evidence="3">
    <location>
        <begin position="884"/>
        <end position="928"/>
    </location>
</feature>
<dbReference type="InterPro" id="IPR004198">
    <property type="entry name" value="Znf_C5HC2"/>
</dbReference>
<feature type="compositionally biased region" description="Polar residues" evidence="3">
    <location>
        <begin position="690"/>
        <end position="700"/>
    </location>
</feature>
<sequence length="956" mass="106180">MAPISIRRFMAGSLLRFIKSDIAGMTQPWIYVGMVFSTFAWHKEDHYTYSINYHHWGDTKTWYGVPGEDDGKLEEAMKMAAPELFEQQPDLMFQLVTLMSPGRLKRAGVRTYVCDQRPNEFVITCPRSYHSGFNHGFNLNEAVNFCLPDWLNEGSLCVKHYKALSKMPVFSHDELLVTIFNNEKSPRVSRWLLPHFKEMVEREIAERKSAIGHISNLSPDIIIEPSDLPEDQVQCHHCKTFTFLSQVISLDSPKVSCLDHSHILGNTQKKLRYKFSDDELQAMLLRVNSRSIKAGRILDMSSIEQRTSTRKRKPSAALLEATRAVLPMAQKMKTSHTSLHRDAQSDTSTQMDNSLSAAREESLEHEEDERAERLIMVSETGLRGVFRTKAEEMRSEVVKEEQVTESSLPNESRNSRSASRSAPPPIPSRENPKSLEQPQLAKPGSQVLPKNLSPPNQSTPSAPFSSLIAQKSSNSSTGPGSRRTDAPNVMDKRRVGRPPKTAEVRAAEAEARRAMREAALHDKEAQHKPINSTPGKRAQVVAQIDVGGSASIVQLSPGAQRPTLEPLKSSPLRIAQTSQGSRKGKQKSSVSSAPPSKNLSQTIDPSRIPTPPSKTGPSTNERPRQNVIRIKSHNRIGSHPAEPKTVVKQVDDPIPHSKSSTQPYSQTCIGTPSRLHGNQFQEAIPDYSGKSRQVVLTSSPKPHPSIAAPLDVLPGTRSPTPSSLMSILNPIAMDPVTSFERNLSSKLTQSNELNPSSRPTYRPQPLSHIVRPSHPPQSSSSHFPPYLERPRSPKLAPPTTGTQVIQNPHPRHPQQQSSQFPHSSHHTQQSPAPTQQSPPKQQLQQPAHYKPSQSPYQSHASQRSPSSSSHHDSPQGLSPRSFLRSAQSDEPSIGNSNKREPTNWTYSILDRSQSCSAQQHSSTNQQAYWNKKRNGSNSPSSWWGGGDQESPTSHSS</sequence>
<dbReference type="Pfam" id="PF02373">
    <property type="entry name" value="JmjC"/>
    <property type="match status" value="1"/>
</dbReference>
<feature type="domain" description="JmjC" evidence="4">
    <location>
        <begin position="1"/>
        <end position="162"/>
    </location>
</feature>
<feature type="compositionally biased region" description="Polar residues" evidence="3">
    <location>
        <begin position="453"/>
        <end position="479"/>
    </location>
</feature>
<dbReference type="GO" id="GO:0000785">
    <property type="term" value="C:chromatin"/>
    <property type="evidence" value="ECO:0007669"/>
    <property type="project" value="TreeGrafter"/>
</dbReference>
<name>A0AAV0AFD5_PHAPC</name>
<dbReference type="Proteomes" id="UP001153365">
    <property type="component" value="Unassembled WGS sequence"/>
</dbReference>
<reference evidence="5" key="1">
    <citation type="submission" date="2022-06" db="EMBL/GenBank/DDBJ databases">
        <authorList>
            <consortium name="SYNGENTA / RWTH Aachen University"/>
        </authorList>
    </citation>
    <scope>NUCLEOTIDE SEQUENCE</scope>
</reference>
<dbReference type="SUPFAM" id="SSF51197">
    <property type="entry name" value="Clavaminate synthase-like"/>
    <property type="match status" value="1"/>
</dbReference>
<dbReference type="Gene3D" id="2.60.120.650">
    <property type="entry name" value="Cupin"/>
    <property type="match status" value="1"/>
</dbReference>
<feature type="compositionally biased region" description="Low complexity" evidence="3">
    <location>
        <begin position="409"/>
        <end position="421"/>
    </location>
</feature>
<dbReference type="PROSITE" id="PS51184">
    <property type="entry name" value="JMJC"/>
    <property type="match status" value="1"/>
</dbReference>
<feature type="compositionally biased region" description="Polar residues" evidence="3">
    <location>
        <begin position="746"/>
        <end position="759"/>
    </location>
</feature>
<dbReference type="AlphaFoldDB" id="A0AAV0AFD5"/>
<dbReference type="InterPro" id="IPR003347">
    <property type="entry name" value="JmjC_dom"/>
</dbReference>
<proteinExistence type="predicted"/>
<feature type="compositionally biased region" description="Low complexity" evidence="3">
    <location>
        <begin position="857"/>
        <end position="868"/>
    </location>
</feature>
<gene>
    <name evidence="5" type="ORF">PPACK8108_LOCUS180</name>
</gene>
<keyword evidence="2" id="KW-0408">Iron</keyword>
<protein>
    <submittedName>
        <fullName evidence="5">JmjC domain, hydroxylase-domain-containing protein</fullName>
    </submittedName>
</protein>
<feature type="compositionally biased region" description="Basic and acidic residues" evidence="3">
    <location>
        <begin position="482"/>
        <end position="493"/>
    </location>
</feature>
<feature type="region of interest" description="Disordered" evidence="3">
    <location>
        <begin position="391"/>
        <end position="725"/>
    </location>
</feature>
<feature type="compositionally biased region" description="Polar residues" evidence="3">
    <location>
        <begin position="593"/>
        <end position="604"/>
    </location>
</feature>
<dbReference type="SMART" id="SM00558">
    <property type="entry name" value="JmjC"/>
    <property type="match status" value="1"/>
</dbReference>
<dbReference type="GO" id="GO:0034647">
    <property type="term" value="F:histone H3K4me/H3K4me2/H3K4me3 demethylase activity"/>
    <property type="evidence" value="ECO:0007669"/>
    <property type="project" value="TreeGrafter"/>
</dbReference>
<accession>A0AAV0AFD5</accession>
<dbReference type="GO" id="GO:0005634">
    <property type="term" value="C:nucleus"/>
    <property type="evidence" value="ECO:0007669"/>
    <property type="project" value="TreeGrafter"/>
</dbReference>
<dbReference type="InterPro" id="IPR048615">
    <property type="entry name" value="KDM5_C-hel"/>
</dbReference>
<feature type="region of interest" description="Disordered" evidence="3">
    <location>
        <begin position="332"/>
        <end position="375"/>
    </location>
</feature>
<evidence type="ECO:0000259" key="4">
    <source>
        <dbReference type="PROSITE" id="PS51184"/>
    </source>
</evidence>
<dbReference type="PANTHER" id="PTHR10694">
    <property type="entry name" value="LYSINE-SPECIFIC DEMETHYLASE"/>
    <property type="match status" value="1"/>
</dbReference>
<keyword evidence="6" id="KW-1185">Reference proteome</keyword>
<feature type="compositionally biased region" description="Low complexity" evidence="3">
    <location>
        <begin position="776"/>
        <end position="785"/>
    </location>
</feature>
<organism evidence="5 6">
    <name type="scientific">Phakopsora pachyrhizi</name>
    <name type="common">Asian soybean rust disease fungus</name>
    <dbReference type="NCBI Taxonomy" id="170000"/>
    <lineage>
        <taxon>Eukaryota</taxon>
        <taxon>Fungi</taxon>
        <taxon>Dikarya</taxon>
        <taxon>Basidiomycota</taxon>
        <taxon>Pucciniomycotina</taxon>
        <taxon>Pucciniomycetes</taxon>
        <taxon>Pucciniales</taxon>
        <taxon>Phakopsoraceae</taxon>
        <taxon>Phakopsora</taxon>
    </lineage>
</organism>
<evidence type="ECO:0000256" key="3">
    <source>
        <dbReference type="SAM" id="MobiDB-lite"/>
    </source>
</evidence>
<dbReference type="GO" id="GO:0006355">
    <property type="term" value="P:regulation of DNA-templated transcription"/>
    <property type="evidence" value="ECO:0007669"/>
    <property type="project" value="TreeGrafter"/>
</dbReference>
<evidence type="ECO:0000256" key="1">
    <source>
        <dbReference type="ARBA" id="ARBA00022723"/>
    </source>
</evidence>
<dbReference type="Pfam" id="PF21323">
    <property type="entry name" value="KDM5_C-hel"/>
    <property type="match status" value="1"/>
</dbReference>
<feature type="compositionally biased region" description="Basic and acidic residues" evidence="3">
    <location>
        <begin position="500"/>
        <end position="527"/>
    </location>
</feature>
<feature type="compositionally biased region" description="Basic and acidic residues" evidence="3">
    <location>
        <begin position="391"/>
        <end position="402"/>
    </location>
</feature>
<evidence type="ECO:0000313" key="6">
    <source>
        <dbReference type="Proteomes" id="UP001153365"/>
    </source>
</evidence>
<feature type="region of interest" description="Disordered" evidence="3">
    <location>
        <begin position="746"/>
        <end position="956"/>
    </location>
</feature>
<keyword evidence="1" id="KW-0479">Metal-binding</keyword>
<evidence type="ECO:0000313" key="5">
    <source>
        <dbReference type="EMBL" id="CAH7665885.1"/>
    </source>
</evidence>
<feature type="compositionally biased region" description="Low complexity" evidence="3">
    <location>
        <begin position="813"/>
        <end position="846"/>
    </location>
</feature>
<feature type="compositionally biased region" description="Basic and acidic residues" evidence="3">
    <location>
        <begin position="358"/>
        <end position="373"/>
    </location>
</feature>
<dbReference type="Pfam" id="PF02928">
    <property type="entry name" value="zf-C5HC2"/>
    <property type="match status" value="1"/>
</dbReference>
<dbReference type="PANTHER" id="PTHR10694:SF33">
    <property type="entry name" value="LYSINE-SPECIFIC DEMETHYLASE 5"/>
    <property type="match status" value="1"/>
</dbReference>
<dbReference type="EMBL" id="CALTRL010000014">
    <property type="protein sequence ID" value="CAH7665885.1"/>
    <property type="molecule type" value="Genomic_DNA"/>
</dbReference>
<comment type="caution">
    <text evidence="5">The sequence shown here is derived from an EMBL/GenBank/DDBJ whole genome shotgun (WGS) entry which is preliminary data.</text>
</comment>
<dbReference type="GO" id="GO:0046872">
    <property type="term" value="F:metal ion binding"/>
    <property type="evidence" value="ECO:0007669"/>
    <property type="project" value="UniProtKB-KW"/>
</dbReference>
<feature type="compositionally biased region" description="Polar residues" evidence="3">
    <location>
        <begin position="657"/>
        <end position="681"/>
    </location>
</feature>
<evidence type="ECO:0000256" key="2">
    <source>
        <dbReference type="ARBA" id="ARBA00023004"/>
    </source>
</evidence>